<sequence>MNSLILCVEISRNHFSLSEFVDLEFRIRFENRGEETIEIYPKIATFPQTIGWGGPHFRVEMDDAKTQELRSYYGPPAQPPTRNYYERNRSDLLPGEILERSVSACWIPNSKIPKRSLSKKLLDPEGYDGIDEILFERSSMLVLNRNQTELLSSMSRSEDFLRPNHLILLPRSGEYKFFLTYYQQPWVDFIPKQSFSLNSEEKKIFVH</sequence>
<evidence type="ECO:0000313" key="2">
    <source>
        <dbReference type="Proteomes" id="UP000266669"/>
    </source>
</evidence>
<comment type="caution">
    <text evidence="1">The sequence shown here is derived from an EMBL/GenBank/DDBJ whole genome shotgun (WGS) entry which is preliminary data.</text>
</comment>
<evidence type="ECO:0000313" key="1">
    <source>
        <dbReference type="EMBL" id="RHX87922.1"/>
    </source>
</evidence>
<dbReference type="Proteomes" id="UP000266669">
    <property type="component" value="Unassembled WGS sequence"/>
</dbReference>
<protein>
    <submittedName>
        <fullName evidence="1">Uncharacterized protein</fullName>
    </submittedName>
</protein>
<gene>
    <name evidence="1" type="ORF">DLM78_02830</name>
</gene>
<proteinExistence type="predicted"/>
<reference evidence="2" key="1">
    <citation type="submission" date="2018-05" db="EMBL/GenBank/DDBJ databases">
        <title>Leptospira yasudae sp. nov. and Leptospira stimsonii sp. nov., two pathogenic species of the genus Leptospira isolated from environmental sources.</title>
        <authorList>
            <person name="Casanovas-Massana A."/>
            <person name="Hamond C."/>
            <person name="Santos L.A."/>
            <person name="Hacker K.P."/>
            <person name="Balassiano I."/>
            <person name="Medeiros M.A."/>
            <person name="Reis M.G."/>
            <person name="Ko A.I."/>
            <person name="Wunder E.A."/>
        </authorList>
    </citation>
    <scope>NUCLEOTIDE SEQUENCE [LARGE SCALE GENOMIC DNA]</scope>
    <source>
        <strain evidence="2">AMB6-RJ</strain>
    </source>
</reference>
<dbReference type="EMBL" id="QHCS01000001">
    <property type="protein sequence ID" value="RHX87922.1"/>
    <property type="molecule type" value="Genomic_DNA"/>
</dbReference>
<accession>A0A8B3CWB4</accession>
<organism evidence="1 2">
    <name type="scientific">Leptospira stimsonii</name>
    <dbReference type="NCBI Taxonomy" id="2202203"/>
    <lineage>
        <taxon>Bacteria</taxon>
        <taxon>Pseudomonadati</taxon>
        <taxon>Spirochaetota</taxon>
        <taxon>Spirochaetia</taxon>
        <taxon>Leptospirales</taxon>
        <taxon>Leptospiraceae</taxon>
        <taxon>Leptospira</taxon>
    </lineage>
</organism>
<dbReference type="AlphaFoldDB" id="A0A8B3CWB4"/>
<dbReference type="RefSeq" id="WP_118980527.1">
    <property type="nucleotide sequence ID" value="NZ_QHCS01000001.1"/>
</dbReference>
<name>A0A8B3CWB4_9LEPT</name>